<organism evidence="3 4">
    <name type="scientific">Triangularia setosa</name>
    <dbReference type="NCBI Taxonomy" id="2587417"/>
    <lineage>
        <taxon>Eukaryota</taxon>
        <taxon>Fungi</taxon>
        <taxon>Dikarya</taxon>
        <taxon>Ascomycota</taxon>
        <taxon>Pezizomycotina</taxon>
        <taxon>Sordariomycetes</taxon>
        <taxon>Sordariomycetidae</taxon>
        <taxon>Sordariales</taxon>
        <taxon>Podosporaceae</taxon>
        <taxon>Triangularia</taxon>
    </lineage>
</organism>
<sequence length="232" mass="24347">MYRNSMLVLLVGASSLTTANPAANPINAILRARQGLDDVPTSTTTTTSTSTETTDPCQSSVSSIRQSVPTPPPELVSWQNQQLKSLLTQAEARTGAITDLGAVSSGCSKRFNDAPQRTTAYEAPPTTVIGTEAWESYRSSVLSWSSSVRPVVTEIAKTCSLEHPREVGQLLLPFVGNEEECRTVLSLYYGAQPATETSTTTTASTAGAARETGYVVAAVAAAAGVAGVMRAM</sequence>
<reference evidence="3" key="2">
    <citation type="submission" date="2023-05" db="EMBL/GenBank/DDBJ databases">
        <authorList>
            <consortium name="Lawrence Berkeley National Laboratory"/>
            <person name="Steindorff A."/>
            <person name="Hensen N."/>
            <person name="Bonometti L."/>
            <person name="Westerberg I."/>
            <person name="Brannstrom I.O."/>
            <person name="Guillou S."/>
            <person name="Cros-Aarteil S."/>
            <person name="Calhoun S."/>
            <person name="Haridas S."/>
            <person name="Kuo A."/>
            <person name="Mondo S."/>
            <person name="Pangilinan J."/>
            <person name="Riley R."/>
            <person name="Labutti K."/>
            <person name="Andreopoulos B."/>
            <person name="Lipzen A."/>
            <person name="Chen C."/>
            <person name="Yanf M."/>
            <person name="Daum C."/>
            <person name="Ng V."/>
            <person name="Clum A."/>
            <person name="Ohm R."/>
            <person name="Martin F."/>
            <person name="Silar P."/>
            <person name="Natvig D."/>
            <person name="Lalanne C."/>
            <person name="Gautier V."/>
            <person name="Ament-Velasquez S.L."/>
            <person name="Kruys A."/>
            <person name="Hutchinson M.I."/>
            <person name="Powell A.J."/>
            <person name="Barry K."/>
            <person name="Miller A.N."/>
            <person name="Grigoriev I.V."/>
            <person name="Debuchy R."/>
            <person name="Gladieux P."/>
            <person name="Thoren M.H."/>
            <person name="Johannesson H."/>
        </authorList>
    </citation>
    <scope>NUCLEOTIDE SEQUENCE</scope>
    <source>
        <strain evidence="3">CBS 892.96</strain>
    </source>
</reference>
<evidence type="ECO:0000256" key="1">
    <source>
        <dbReference type="SAM" id="MobiDB-lite"/>
    </source>
</evidence>
<gene>
    <name evidence="3" type="ORF">QBC36DRAFT_301038</name>
</gene>
<feature type="compositionally biased region" description="Low complexity" evidence="1">
    <location>
        <begin position="41"/>
        <end position="54"/>
    </location>
</feature>
<evidence type="ECO:0000256" key="2">
    <source>
        <dbReference type="SAM" id="SignalP"/>
    </source>
</evidence>
<accession>A0AAN6W784</accession>
<comment type="caution">
    <text evidence="3">The sequence shown here is derived from an EMBL/GenBank/DDBJ whole genome shotgun (WGS) entry which is preliminary data.</text>
</comment>
<evidence type="ECO:0000313" key="4">
    <source>
        <dbReference type="Proteomes" id="UP001302321"/>
    </source>
</evidence>
<protein>
    <submittedName>
        <fullName evidence="3">Uncharacterized protein</fullName>
    </submittedName>
</protein>
<feature type="compositionally biased region" description="Polar residues" evidence="1">
    <location>
        <begin position="55"/>
        <end position="68"/>
    </location>
</feature>
<keyword evidence="2" id="KW-0732">Signal</keyword>
<dbReference type="EMBL" id="MU866194">
    <property type="protein sequence ID" value="KAK4176505.1"/>
    <property type="molecule type" value="Genomic_DNA"/>
</dbReference>
<keyword evidence="4" id="KW-1185">Reference proteome</keyword>
<feature type="region of interest" description="Disordered" evidence="1">
    <location>
        <begin position="37"/>
        <end position="73"/>
    </location>
</feature>
<dbReference type="AlphaFoldDB" id="A0AAN6W784"/>
<evidence type="ECO:0000313" key="3">
    <source>
        <dbReference type="EMBL" id="KAK4176505.1"/>
    </source>
</evidence>
<feature type="signal peptide" evidence="2">
    <location>
        <begin position="1"/>
        <end position="21"/>
    </location>
</feature>
<proteinExistence type="predicted"/>
<dbReference type="Proteomes" id="UP001302321">
    <property type="component" value="Unassembled WGS sequence"/>
</dbReference>
<name>A0AAN6W784_9PEZI</name>
<feature type="chain" id="PRO_5042939835" evidence="2">
    <location>
        <begin position="22"/>
        <end position="232"/>
    </location>
</feature>
<reference evidence="3" key="1">
    <citation type="journal article" date="2023" name="Mol. Phylogenet. Evol.">
        <title>Genome-scale phylogeny and comparative genomics of the fungal order Sordariales.</title>
        <authorList>
            <person name="Hensen N."/>
            <person name="Bonometti L."/>
            <person name="Westerberg I."/>
            <person name="Brannstrom I.O."/>
            <person name="Guillou S."/>
            <person name="Cros-Aarteil S."/>
            <person name="Calhoun S."/>
            <person name="Haridas S."/>
            <person name="Kuo A."/>
            <person name="Mondo S."/>
            <person name="Pangilinan J."/>
            <person name="Riley R."/>
            <person name="LaButti K."/>
            <person name="Andreopoulos B."/>
            <person name="Lipzen A."/>
            <person name="Chen C."/>
            <person name="Yan M."/>
            <person name="Daum C."/>
            <person name="Ng V."/>
            <person name="Clum A."/>
            <person name="Steindorff A."/>
            <person name="Ohm R.A."/>
            <person name="Martin F."/>
            <person name="Silar P."/>
            <person name="Natvig D.O."/>
            <person name="Lalanne C."/>
            <person name="Gautier V."/>
            <person name="Ament-Velasquez S.L."/>
            <person name="Kruys A."/>
            <person name="Hutchinson M.I."/>
            <person name="Powell A.J."/>
            <person name="Barry K."/>
            <person name="Miller A.N."/>
            <person name="Grigoriev I.V."/>
            <person name="Debuchy R."/>
            <person name="Gladieux P."/>
            <person name="Hiltunen Thoren M."/>
            <person name="Johannesson H."/>
        </authorList>
    </citation>
    <scope>NUCLEOTIDE SEQUENCE</scope>
    <source>
        <strain evidence="3">CBS 892.96</strain>
    </source>
</reference>